<dbReference type="EMBL" id="AP014966">
    <property type="protein sequence ID" value="BAT10523.1"/>
    <property type="molecule type" value="Genomic_DNA"/>
</dbReference>
<reference evidence="2" key="1">
    <citation type="journal article" date="2005" name="Nature">
        <title>The map-based sequence of the rice genome.</title>
        <authorList>
            <consortium name="International rice genome sequencing project (IRGSP)"/>
            <person name="Matsumoto T."/>
            <person name="Wu J."/>
            <person name="Kanamori H."/>
            <person name="Katayose Y."/>
            <person name="Fujisawa M."/>
            <person name="Namiki N."/>
            <person name="Mizuno H."/>
            <person name="Yamamoto K."/>
            <person name="Antonio B.A."/>
            <person name="Baba T."/>
            <person name="Sakata K."/>
            <person name="Nagamura Y."/>
            <person name="Aoki H."/>
            <person name="Arikawa K."/>
            <person name="Arita K."/>
            <person name="Bito T."/>
            <person name="Chiden Y."/>
            <person name="Fujitsuka N."/>
            <person name="Fukunaka R."/>
            <person name="Hamada M."/>
            <person name="Harada C."/>
            <person name="Hayashi A."/>
            <person name="Hijishita S."/>
            <person name="Honda M."/>
            <person name="Hosokawa S."/>
            <person name="Ichikawa Y."/>
            <person name="Idonuma A."/>
            <person name="Iijima M."/>
            <person name="Ikeda M."/>
            <person name="Ikeno M."/>
            <person name="Ito K."/>
            <person name="Ito S."/>
            <person name="Ito T."/>
            <person name="Ito Y."/>
            <person name="Ito Y."/>
            <person name="Iwabuchi A."/>
            <person name="Kamiya K."/>
            <person name="Karasawa W."/>
            <person name="Kurita K."/>
            <person name="Katagiri S."/>
            <person name="Kikuta A."/>
            <person name="Kobayashi H."/>
            <person name="Kobayashi N."/>
            <person name="Machita K."/>
            <person name="Maehara T."/>
            <person name="Masukawa M."/>
            <person name="Mizubayashi T."/>
            <person name="Mukai Y."/>
            <person name="Nagasaki H."/>
            <person name="Nagata Y."/>
            <person name="Naito S."/>
            <person name="Nakashima M."/>
            <person name="Nakama Y."/>
            <person name="Nakamichi Y."/>
            <person name="Nakamura M."/>
            <person name="Meguro A."/>
            <person name="Negishi M."/>
            <person name="Ohta I."/>
            <person name="Ohta T."/>
            <person name="Okamoto M."/>
            <person name="Ono N."/>
            <person name="Saji S."/>
            <person name="Sakaguchi M."/>
            <person name="Sakai K."/>
            <person name="Shibata M."/>
            <person name="Shimokawa T."/>
            <person name="Song J."/>
            <person name="Takazaki Y."/>
            <person name="Terasawa K."/>
            <person name="Tsugane M."/>
            <person name="Tsuji K."/>
            <person name="Ueda S."/>
            <person name="Waki K."/>
            <person name="Yamagata H."/>
            <person name="Yamamoto M."/>
            <person name="Yamamoto S."/>
            <person name="Yamane H."/>
            <person name="Yoshiki S."/>
            <person name="Yoshihara R."/>
            <person name="Yukawa K."/>
            <person name="Zhong H."/>
            <person name="Yano M."/>
            <person name="Yuan Q."/>
            <person name="Ouyang S."/>
            <person name="Liu J."/>
            <person name="Jones K.M."/>
            <person name="Gansberger K."/>
            <person name="Moffat K."/>
            <person name="Hill J."/>
            <person name="Bera J."/>
            <person name="Fadrosh D."/>
            <person name="Jin S."/>
            <person name="Johri S."/>
            <person name="Kim M."/>
            <person name="Overton L."/>
            <person name="Reardon M."/>
            <person name="Tsitrin T."/>
            <person name="Vuong H."/>
            <person name="Weaver B."/>
            <person name="Ciecko A."/>
            <person name="Tallon L."/>
            <person name="Jackson J."/>
            <person name="Pai G."/>
            <person name="Aken S.V."/>
            <person name="Utterback T."/>
            <person name="Reidmuller S."/>
            <person name="Feldblyum T."/>
            <person name="Hsiao J."/>
            <person name="Zismann V."/>
            <person name="Iobst S."/>
            <person name="de Vazeille A.R."/>
            <person name="Buell C.R."/>
            <person name="Ying K."/>
            <person name="Li Y."/>
            <person name="Lu T."/>
            <person name="Huang Y."/>
            <person name="Zhao Q."/>
            <person name="Feng Q."/>
            <person name="Zhang L."/>
            <person name="Zhu J."/>
            <person name="Weng Q."/>
            <person name="Mu J."/>
            <person name="Lu Y."/>
            <person name="Fan D."/>
            <person name="Liu Y."/>
            <person name="Guan J."/>
            <person name="Zhang Y."/>
            <person name="Yu S."/>
            <person name="Liu X."/>
            <person name="Zhang Y."/>
            <person name="Hong G."/>
            <person name="Han B."/>
            <person name="Choisne N."/>
            <person name="Demange N."/>
            <person name="Orjeda G."/>
            <person name="Samain S."/>
            <person name="Cattolico L."/>
            <person name="Pelletier E."/>
            <person name="Couloux A."/>
            <person name="Segurens B."/>
            <person name="Wincker P."/>
            <person name="D'Hont A."/>
            <person name="Scarpelli C."/>
            <person name="Weissenbach J."/>
            <person name="Salanoubat M."/>
            <person name="Quetier F."/>
            <person name="Yu Y."/>
            <person name="Kim H.R."/>
            <person name="Rambo T."/>
            <person name="Currie J."/>
            <person name="Collura K."/>
            <person name="Luo M."/>
            <person name="Yang T."/>
            <person name="Ammiraju J.S.S."/>
            <person name="Engler F."/>
            <person name="Soderlund C."/>
            <person name="Wing R.A."/>
            <person name="Palmer L.E."/>
            <person name="de la Bastide M."/>
            <person name="Spiegel L."/>
            <person name="Nascimento L."/>
            <person name="Zutavern T."/>
            <person name="O'Shaughnessy A."/>
            <person name="Dike S."/>
            <person name="Dedhia N."/>
            <person name="Preston R."/>
            <person name="Balija V."/>
            <person name="McCombie W.R."/>
            <person name="Chow T."/>
            <person name="Chen H."/>
            <person name="Chung M."/>
            <person name="Chen C."/>
            <person name="Shaw J."/>
            <person name="Wu H."/>
            <person name="Hsiao K."/>
            <person name="Chao Y."/>
            <person name="Chu M."/>
            <person name="Cheng C."/>
            <person name="Hour A."/>
            <person name="Lee P."/>
            <person name="Lin S."/>
            <person name="Lin Y."/>
            <person name="Liou J."/>
            <person name="Liu S."/>
            <person name="Hsing Y."/>
            <person name="Raghuvanshi S."/>
            <person name="Mohanty A."/>
            <person name="Bharti A.K."/>
            <person name="Gaur A."/>
            <person name="Gupta V."/>
            <person name="Kumar D."/>
            <person name="Ravi V."/>
            <person name="Vij S."/>
            <person name="Kapur A."/>
            <person name="Khurana P."/>
            <person name="Khurana P."/>
            <person name="Khurana J.P."/>
            <person name="Tyagi A.K."/>
            <person name="Gaikwad K."/>
            <person name="Singh A."/>
            <person name="Dalal V."/>
            <person name="Srivastava S."/>
            <person name="Dixit A."/>
            <person name="Pal A.K."/>
            <person name="Ghazi I.A."/>
            <person name="Yadav M."/>
            <person name="Pandit A."/>
            <person name="Bhargava A."/>
            <person name="Sureshbabu K."/>
            <person name="Batra K."/>
            <person name="Sharma T.R."/>
            <person name="Mohapatra T."/>
            <person name="Singh N.K."/>
            <person name="Messing J."/>
            <person name="Nelson A.B."/>
            <person name="Fuks G."/>
            <person name="Kavchok S."/>
            <person name="Keizer G."/>
            <person name="Linton E."/>
            <person name="Llaca V."/>
            <person name="Song R."/>
            <person name="Tanyolac B."/>
            <person name="Young S."/>
            <person name="Ho-Il K."/>
            <person name="Hahn J.H."/>
            <person name="Sangsakoo G."/>
            <person name="Vanavichit A."/>
            <person name="de Mattos Luiz.A.T."/>
            <person name="Zimmer P.D."/>
            <person name="Malone G."/>
            <person name="Dellagostin O."/>
            <person name="de Oliveira A.C."/>
            <person name="Bevan M."/>
            <person name="Bancroft I."/>
            <person name="Minx P."/>
            <person name="Cordum H."/>
            <person name="Wilson R."/>
            <person name="Cheng Z."/>
            <person name="Jin W."/>
            <person name="Jiang J."/>
            <person name="Leong S.A."/>
            <person name="Iwama H."/>
            <person name="Gojobori T."/>
            <person name="Itoh T."/>
            <person name="Niimura Y."/>
            <person name="Fujii Y."/>
            <person name="Habara T."/>
            <person name="Sakai H."/>
            <person name="Sato Y."/>
            <person name="Wilson G."/>
            <person name="Kumar K."/>
            <person name="McCouch S."/>
            <person name="Juretic N."/>
            <person name="Hoen D."/>
            <person name="Wright S."/>
            <person name="Bruskiewich R."/>
            <person name="Bureau T."/>
            <person name="Miyao A."/>
            <person name="Hirochika H."/>
            <person name="Nishikawa T."/>
            <person name="Kadowaki K."/>
            <person name="Sugiura M."/>
            <person name="Burr B."/>
            <person name="Sasaki T."/>
        </authorList>
    </citation>
    <scope>NUCLEOTIDE SEQUENCE [LARGE SCALE GENOMIC DNA]</scope>
    <source>
        <strain evidence="2">cv. Nipponbare</strain>
    </source>
</reference>
<keyword evidence="2" id="KW-1185">Reference proteome</keyword>
<sequence length="101" mass="11362">MMLSAIQDYSSLLMTTRSGDGRHHHQLGAGAVQATWIEKVRTLAHQMEDCIDSYIYDQMAPHGSRRQGPARFASEVRELRSRSAELSQLNQQYGAAVLSRE</sequence>
<evidence type="ECO:0000313" key="2">
    <source>
        <dbReference type="Proteomes" id="UP000059680"/>
    </source>
</evidence>
<dbReference type="InParanoid" id="A0A0P0XU69"/>
<name>A0A0P0XU69_ORYSJ</name>
<evidence type="ECO:0000313" key="1">
    <source>
        <dbReference type="EMBL" id="BAT10523.1"/>
    </source>
</evidence>
<accession>A0A0P0XU69</accession>
<reference evidence="1 2" key="2">
    <citation type="journal article" date="2013" name="Plant Cell Physiol.">
        <title>Rice Annotation Project Database (RAP-DB): an integrative and interactive database for rice genomics.</title>
        <authorList>
            <person name="Sakai H."/>
            <person name="Lee S.S."/>
            <person name="Tanaka T."/>
            <person name="Numa H."/>
            <person name="Kim J."/>
            <person name="Kawahara Y."/>
            <person name="Wakimoto H."/>
            <person name="Yang C.C."/>
            <person name="Iwamoto M."/>
            <person name="Abe T."/>
            <person name="Yamada Y."/>
            <person name="Muto A."/>
            <person name="Inokuchi H."/>
            <person name="Ikemura T."/>
            <person name="Matsumoto T."/>
            <person name="Sasaki T."/>
            <person name="Itoh T."/>
        </authorList>
    </citation>
    <scope>NUCLEOTIDE SEQUENCE [LARGE SCALE GENOMIC DNA]</scope>
    <source>
        <strain evidence="2">cv. Nipponbare</strain>
    </source>
</reference>
<dbReference type="PaxDb" id="39947-A0A0P0XU69"/>
<dbReference type="Gene3D" id="1.20.5.4130">
    <property type="match status" value="1"/>
</dbReference>
<dbReference type="Proteomes" id="UP000059680">
    <property type="component" value="Chromosome 10"/>
</dbReference>
<gene>
    <name evidence="1" type="ordered locus">Os10g0364001</name>
    <name evidence="1" type="ORF">OSNPB_100364001</name>
</gene>
<protein>
    <submittedName>
        <fullName evidence="1">Os10g0364001 protein</fullName>
    </submittedName>
</protein>
<dbReference type="AlphaFoldDB" id="A0A0P0XU69"/>
<reference evidence="1 2" key="3">
    <citation type="journal article" date="2013" name="Rice">
        <title>Improvement of the Oryza sativa Nipponbare reference genome using next generation sequence and optical map data.</title>
        <authorList>
            <person name="Kawahara Y."/>
            <person name="de la Bastide M."/>
            <person name="Hamilton J.P."/>
            <person name="Kanamori H."/>
            <person name="McCombie W.R."/>
            <person name="Ouyang S."/>
            <person name="Schwartz D.C."/>
            <person name="Tanaka T."/>
            <person name="Wu J."/>
            <person name="Zhou S."/>
            <person name="Childs K.L."/>
            <person name="Davidson R.M."/>
            <person name="Lin H."/>
            <person name="Quesada-Ocampo L."/>
            <person name="Vaillancourt B."/>
            <person name="Sakai H."/>
            <person name="Lee S.S."/>
            <person name="Kim J."/>
            <person name="Numa H."/>
            <person name="Itoh T."/>
            <person name="Buell C.R."/>
            <person name="Matsumoto T."/>
        </authorList>
    </citation>
    <scope>NUCLEOTIDE SEQUENCE [LARGE SCALE GENOMIC DNA]</scope>
    <source>
        <strain evidence="2">cv. Nipponbare</strain>
    </source>
</reference>
<organism evidence="1 2">
    <name type="scientific">Oryza sativa subsp. japonica</name>
    <name type="common">Rice</name>
    <dbReference type="NCBI Taxonomy" id="39947"/>
    <lineage>
        <taxon>Eukaryota</taxon>
        <taxon>Viridiplantae</taxon>
        <taxon>Streptophyta</taxon>
        <taxon>Embryophyta</taxon>
        <taxon>Tracheophyta</taxon>
        <taxon>Spermatophyta</taxon>
        <taxon>Magnoliopsida</taxon>
        <taxon>Liliopsida</taxon>
        <taxon>Poales</taxon>
        <taxon>Poaceae</taxon>
        <taxon>BOP clade</taxon>
        <taxon>Oryzoideae</taxon>
        <taxon>Oryzeae</taxon>
        <taxon>Oryzinae</taxon>
        <taxon>Oryza</taxon>
        <taxon>Oryza sativa</taxon>
    </lineage>
</organism>
<proteinExistence type="predicted"/>